<dbReference type="AlphaFoldDB" id="A0A814UY24"/>
<evidence type="ECO:0000313" key="1">
    <source>
        <dbReference type="EMBL" id="CAF1181325.1"/>
    </source>
</evidence>
<sequence length="375" mass="44360">MEANGCSDGRVYCSNCQGYGGFHHSASLRAEWDTRMSRWHRQSSFLLEKKISKAQRTLYWSNQQQPWSKNSPVDEFIRSLGQDEVNENIQLKQTLVKEYQEEHLKSTTGVNSGIRRLICTVFRAHFLYTADIDRKRTAAYYHEDTNVNVSLTLIHTFLYNSYSENSTWQNNLPLYRLTFAVAYRNYDRGYCTNDCTMHNRTKMHTYWNGRLASSPERFPYYVPSTWYRLSLQFVLEVRVDTRKVMPLKKRETLEVGVTEEGKFIKSYEGVVVTGVMVRKLNFDPAYLPSSWWWCKWRHWFDLHRAYYEKKIKEETKMAESNTDNDKWYTIDIGGTQFKLPVRYQNVALITQNANSVIVRAIDTVRSIVTMTFEKR</sequence>
<gene>
    <name evidence="1" type="ORF">EDS130_LOCUS24257</name>
</gene>
<organism evidence="1 2">
    <name type="scientific">Adineta ricciae</name>
    <name type="common">Rotifer</name>
    <dbReference type="NCBI Taxonomy" id="249248"/>
    <lineage>
        <taxon>Eukaryota</taxon>
        <taxon>Metazoa</taxon>
        <taxon>Spiralia</taxon>
        <taxon>Gnathifera</taxon>
        <taxon>Rotifera</taxon>
        <taxon>Eurotatoria</taxon>
        <taxon>Bdelloidea</taxon>
        <taxon>Adinetida</taxon>
        <taxon>Adinetidae</taxon>
        <taxon>Adineta</taxon>
    </lineage>
</organism>
<comment type="caution">
    <text evidence="1">The sequence shown here is derived from an EMBL/GenBank/DDBJ whole genome shotgun (WGS) entry which is preliminary data.</text>
</comment>
<protein>
    <submittedName>
        <fullName evidence="1">Uncharacterized protein</fullName>
    </submittedName>
</protein>
<evidence type="ECO:0000313" key="2">
    <source>
        <dbReference type="Proteomes" id="UP000663852"/>
    </source>
</evidence>
<name>A0A814UY24_ADIRI</name>
<reference evidence="1" key="1">
    <citation type="submission" date="2021-02" db="EMBL/GenBank/DDBJ databases">
        <authorList>
            <person name="Nowell W R."/>
        </authorList>
    </citation>
    <scope>NUCLEOTIDE SEQUENCE</scope>
</reference>
<dbReference type="Proteomes" id="UP000663852">
    <property type="component" value="Unassembled WGS sequence"/>
</dbReference>
<accession>A0A814UY24</accession>
<dbReference type="EMBL" id="CAJNOJ010000137">
    <property type="protein sequence ID" value="CAF1181325.1"/>
    <property type="molecule type" value="Genomic_DNA"/>
</dbReference>
<proteinExistence type="predicted"/>